<dbReference type="SUPFAM" id="SSF50447">
    <property type="entry name" value="Translation proteins"/>
    <property type="match status" value="2"/>
</dbReference>
<dbReference type="InterPro" id="IPR036976">
    <property type="entry name" value="RimM_N_sf"/>
</dbReference>
<comment type="similarity">
    <text evidence="5">Belongs to the RimM family.</text>
</comment>
<dbReference type="HAMAP" id="MF_00014">
    <property type="entry name" value="Ribosome_mat_RimM"/>
    <property type="match status" value="1"/>
</dbReference>
<evidence type="ECO:0000313" key="9">
    <source>
        <dbReference type="EMBL" id="KFF30535.1"/>
    </source>
</evidence>
<accession>A0A086BNM1</accession>
<dbReference type="Pfam" id="PF24986">
    <property type="entry name" value="PRC_RimM"/>
    <property type="match status" value="1"/>
</dbReference>
<dbReference type="SUPFAM" id="SSF50346">
    <property type="entry name" value="PRC-barrel domain"/>
    <property type="match status" value="1"/>
</dbReference>
<keyword evidence="4 5" id="KW-0143">Chaperone</keyword>
<keyword evidence="10" id="KW-1185">Reference proteome</keyword>
<dbReference type="OrthoDB" id="5381335at2"/>
<comment type="function">
    <text evidence="5">An accessory protein needed during the final step in the assembly of 30S ribosomal subunit, possibly for assembly of the head region. Essential for efficient processing of 16S rRNA. May be needed both before and after RbfA during the maturation of 16S rRNA. It has affinity for free ribosomal 30S subunits but not for 70S ribosomes.</text>
</comment>
<dbReference type="GO" id="GO:0005737">
    <property type="term" value="C:cytoplasm"/>
    <property type="evidence" value="ECO:0007669"/>
    <property type="project" value="UniProtKB-SubCell"/>
</dbReference>
<comment type="domain">
    <text evidence="5">The PRC barrel domain binds ribosomal protein uS19.</text>
</comment>
<dbReference type="GO" id="GO:0006364">
    <property type="term" value="P:rRNA processing"/>
    <property type="evidence" value="ECO:0007669"/>
    <property type="project" value="UniProtKB-UniRule"/>
</dbReference>
<evidence type="ECO:0000259" key="8">
    <source>
        <dbReference type="Pfam" id="PF24986"/>
    </source>
</evidence>
<evidence type="ECO:0000256" key="6">
    <source>
        <dbReference type="SAM" id="MobiDB-lite"/>
    </source>
</evidence>
<evidence type="ECO:0000256" key="3">
    <source>
        <dbReference type="ARBA" id="ARBA00022552"/>
    </source>
</evidence>
<dbReference type="Pfam" id="PF01782">
    <property type="entry name" value="RimM"/>
    <property type="match status" value="2"/>
</dbReference>
<proteinExistence type="inferred from homology"/>
<dbReference type="InterPro" id="IPR011961">
    <property type="entry name" value="RimM"/>
</dbReference>
<feature type="domain" description="Ribosome maturation factor RimM PRC barrel" evidence="8">
    <location>
        <begin position="191"/>
        <end position="256"/>
    </location>
</feature>
<dbReference type="EMBL" id="ATLK01000002">
    <property type="protein sequence ID" value="KFF30535.1"/>
    <property type="molecule type" value="Genomic_DNA"/>
</dbReference>
<dbReference type="PANTHER" id="PTHR33692:SF1">
    <property type="entry name" value="RIBOSOME MATURATION FACTOR RIMM"/>
    <property type="match status" value="1"/>
</dbReference>
<dbReference type="Gene3D" id="2.30.30.240">
    <property type="entry name" value="PRC-barrel domain"/>
    <property type="match status" value="1"/>
</dbReference>
<dbReference type="GO" id="GO:0042274">
    <property type="term" value="P:ribosomal small subunit biogenesis"/>
    <property type="evidence" value="ECO:0007669"/>
    <property type="project" value="UniProtKB-UniRule"/>
</dbReference>
<evidence type="ECO:0000256" key="1">
    <source>
        <dbReference type="ARBA" id="ARBA00022490"/>
    </source>
</evidence>
<dbReference type="GO" id="GO:0043022">
    <property type="term" value="F:ribosome binding"/>
    <property type="evidence" value="ECO:0007669"/>
    <property type="project" value="InterPro"/>
</dbReference>
<dbReference type="Gene3D" id="2.40.30.60">
    <property type="entry name" value="RimM"/>
    <property type="match status" value="1"/>
</dbReference>
<comment type="caution">
    <text evidence="9">The sequence shown here is derived from an EMBL/GenBank/DDBJ whole genome shotgun (WGS) entry which is preliminary data.</text>
</comment>
<dbReference type="InterPro" id="IPR009000">
    <property type="entry name" value="Transl_B-barrel_sf"/>
</dbReference>
<feature type="compositionally biased region" description="Low complexity" evidence="6">
    <location>
        <begin position="83"/>
        <end position="100"/>
    </location>
</feature>
<dbReference type="InterPro" id="IPR011033">
    <property type="entry name" value="PRC_barrel-like_sf"/>
</dbReference>
<dbReference type="NCBIfam" id="TIGR02273">
    <property type="entry name" value="16S_RimM"/>
    <property type="match status" value="1"/>
</dbReference>
<dbReference type="STRING" id="1341695.BBOMB_1390"/>
<reference evidence="9 10" key="1">
    <citation type="journal article" date="2014" name="Appl. Environ. Microbiol.">
        <title>Genomic encyclopedia of type strains of the genus Bifidobacterium.</title>
        <authorList>
            <person name="Milani C."/>
            <person name="Lugli G.A."/>
            <person name="Duranti S."/>
            <person name="Turroni F."/>
            <person name="Bottacini F."/>
            <person name="Mangifesta M."/>
            <person name="Sanchez B."/>
            <person name="Viappiani A."/>
            <person name="Mancabelli L."/>
            <person name="Taminiau B."/>
            <person name="Delcenserie V."/>
            <person name="Barrangou R."/>
            <person name="Margolles A."/>
            <person name="van Sinderen D."/>
            <person name="Ventura M."/>
        </authorList>
    </citation>
    <scope>NUCLEOTIDE SEQUENCE [LARGE SCALE GENOMIC DNA]</scope>
    <source>
        <strain evidence="9 10">DSM 19703</strain>
    </source>
</reference>
<evidence type="ECO:0000256" key="2">
    <source>
        <dbReference type="ARBA" id="ARBA00022517"/>
    </source>
</evidence>
<dbReference type="InterPro" id="IPR002676">
    <property type="entry name" value="RimM_N"/>
</dbReference>
<feature type="domain" description="RimM N-terminal" evidence="7">
    <location>
        <begin position="118"/>
        <end position="162"/>
    </location>
</feature>
<name>A0A086BNM1_9BIFI</name>
<keyword evidence="3 5" id="KW-0698">rRNA processing</keyword>
<keyword evidence="1 5" id="KW-0963">Cytoplasm</keyword>
<dbReference type="PANTHER" id="PTHR33692">
    <property type="entry name" value="RIBOSOME MATURATION FACTOR RIMM"/>
    <property type="match status" value="1"/>
</dbReference>
<evidence type="ECO:0000259" key="7">
    <source>
        <dbReference type="Pfam" id="PF01782"/>
    </source>
</evidence>
<feature type="domain" description="RimM N-terminal" evidence="7">
    <location>
        <begin position="21"/>
        <end position="55"/>
    </location>
</feature>
<organism evidence="9 10">
    <name type="scientific">Bifidobacterium bombi DSM 19703</name>
    <dbReference type="NCBI Taxonomy" id="1341695"/>
    <lineage>
        <taxon>Bacteria</taxon>
        <taxon>Bacillati</taxon>
        <taxon>Actinomycetota</taxon>
        <taxon>Actinomycetes</taxon>
        <taxon>Bifidobacteriales</taxon>
        <taxon>Bifidobacteriaceae</taxon>
        <taxon>Bifidobacterium</taxon>
    </lineage>
</organism>
<protein>
    <recommendedName>
        <fullName evidence="5">Ribosome maturation factor RimM</fullName>
    </recommendedName>
</protein>
<dbReference type="eggNOG" id="COG0806">
    <property type="taxonomic scope" value="Bacteria"/>
</dbReference>
<feature type="compositionally biased region" description="Polar residues" evidence="6">
    <location>
        <begin position="101"/>
        <end position="113"/>
    </location>
</feature>
<sequence>MNGETTGSQQVDPQQHELLRVCRIGRAQGLKGEVNVTTFTDDPERRYAPDSALTAVNRHIYSTRPQEIGTKKSMEGVEDAAARNGGDAARGGRNSGNAGSTQNAGSTVNARNAQTDQDIEYTEYSVQSARIQKNRWVLKLSGVNDRTAAEALNGTDLYVQADDAEEMMEEDAWYPKDLLGLTAILDESNAIGAPAGQVVGKVVDVNDTGAQWLLKIRLANPPAEAEATALVPFVDAIVPQIDLEAGTLTLDPPGGLIPGL</sequence>
<dbReference type="RefSeq" id="WP_052377567.1">
    <property type="nucleotide sequence ID" value="NZ_ATLK01000002.1"/>
</dbReference>
<feature type="region of interest" description="Disordered" evidence="6">
    <location>
        <begin position="83"/>
        <end position="113"/>
    </location>
</feature>
<comment type="subunit">
    <text evidence="5">Binds ribosomal protein uS19.</text>
</comment>
<dbReference type="Proteomes" id="UP000028730">
    <property type="component" value="Unassembled WGS sequence"/>
</dbReference>
<gene>
    <name evidence="5" type="primary">rimM</name>
    <name evidence="9" type="ORF">BBOMB_1390</name>
</gene>
<keyword evidence="2 5" id="KW-0690">Ribosome biogenesis</keyword>
<dbReference type="InterPro" id="IPR056792">
    <property type="entry name" value="PRC_RimM"/>
</dbReference>
<dbReference type="AlphaFoldDB" id="A0A086BNM1"/>
<evidence type="ECO:0000256" key="4">
    <source>
        <dbReference type="ARBA" id="ARBA00023186"/>
    </source>
</evidence>
<evidence type="ECO:0000256" key="5">
    <source>
        <dbReference type="HAMAP-Rule" id="MF_00014"/>
    </source>
</evidence>
<dbReference type="GO" id="GO:0005840">
    <property type="term" value="C:ribosome"/>
    <property type="evidence" value="ECO:0007669"/>
    <property type="project" value="InterPro"/>
</dbReference>
<evidence type="ECO:0000313" key="10">
    <source>
        <dbReference type="Proteomes" id="UP000028730"/>
    </source>
</evidence>
<comment type="subcellular location">
    <subcellularLocation>
        <location evidence="5">Cytoplasm</location>
    </subcellularLocation>
</comment>